<protein>
    <submittedName>
        <fullName evidence="1">Uncharacterized protein</fullName>
    </submittedName>
</protein>
<dbReference type="EMBL" id="LAZR01000150">
    <property type="protein sequence ID" value="KKN86237.1"/>
    <property type="molecule type" value="Genomic_DNA"/>
</dbReference>
<organism evidence="1">
    <name type="scientific">marine sediment metagenome</name>
    <dbReference type="NCBI Taxonomy" id="412755"/>
    <lineage>
        <taxon>unclassified sequences</taxon>
        <taxon>metagenomes</taxon>
        <taxon>ecological metagenomes</taxon>
    </lineage>
</organism>
<reference evidence="1" key="1">
    <citation type="journal article" date="2015" name="Nature">
        <title>Complex archaea that bridge the gap between prokaryotes and eukaryotes.</title>
        <authorList>
            <person name="Spang A."/>
            <person name="Saw J.H."/>
            <person name="Jorgensen S.L."/>
            <person name="Zaremba-Niedzwiedzka K."/>
            <person name="Martijn J."/>
            <person name="Lind A.E."/>
            <person name="van Eijk R."/>
            <person name="Schleper C."/>
            <person name="Guy L."/>
            <person name="Ettema T.J."/>
        </authorList>
    </citation>
    <scope>NUCLEOTIDE SEQUENCE</scope>
</reference>
<comment type="caution">
    <text evidence="1">The sequence shown here is derived from an EMBL/GenBank/DDBJ whole genome shotgun (WGS) entry which is preliminary data.</text>
</comment>
<proteinExistence type="predicted"/>
<dbReference type="AlphaFoldDB" id="A0A0F9UFU0"/>
<name>A0A0F9UFU0_9ZZZZ</name>
<accession>A0A0F9UFU0</accession>
<sequence>MFDNSTNTAAPATHAPCGRRIEDDGFVTVYPDTQRRETVSQEIEDELPTP</sequence>
<evidence type="ECO:0000313" key="1">
    <source>
        <dbReference type="EMBL" id="KKN86237.1"/>
    </source>
</evidence>
<gene>
    <name evidence="1" type="ORF">LCGC14_0271060</name>
</gene>